<feature type="domain" description="EamA" evidence="7">
    <location>
        <begin position="157"/>
        <end position="289"/>
    </location>
</feature>
<evidence type="ECO:0000313" key="8">
    <source>
        <dbReference type="EMBL" id="USQ81293.1"/>
    </source>
</evidence>
<dbReference type="EMBL" id="CP099489">
    <property type="protein sequence ID" value="USQ81293.1"/>
    <property type="molecule type" value="Genomic_DNA"/>
</dbReference>
<comment type="similarity">
    <text evidence="2">Belongs to the EamA transporter family.</text>
</comment>
<dbReference type="InterPro" id="IPR050638">
    <property type="entry name" value="AA-Vitamin_Transporters"/>
</dbReference>
<feature type="domain" description="EamA" evidence="7">
    <location>
        <begin position="19"/>
        <end position="146"/>
    </location>
</feature>
<reference evidence="8" key="1">
    <citation type="submission" date="2022-06" db="EMBL/GenBank/DDBJ databases">
        <title>Ornithinimicrobium HY1793.</title>
        <authorList>
            <person name="Huang Y."/>
        </authorList>
    </citation>
    <scope>NUCLEOTIDE SEQUENCE</scope>
    <source>
        <strain evidence="8">HY1793</strain>
    </source>
</reference>
<feature type="transmembrane region" description="Helical" evidence="6">
    <location>
        <begin position="188"/>
        <end position="206"/>
    </location>
</feature>
<keyword evidence="5 6" id="KW-0472">Membrane</keyword>
<evidence type="ECO:0000256" key="1">
    <source>
        <dbReference type="ARBA" id="ARBA00004141"/>
    </source>
</evidence>
<keyword evidence="3 6" id="KW-0812">Transmembrane</keyword>
<dbReference type="InterPro" id="IPR000620">
    <property type="entry name" value="EamA_dom"/>
</dbReference>
<evidence type="ECO:0000259" key="7">
    <source>
        <dbReference type="Pfam" id="PF00892"/>
    </source>
</evidence>
<feature type="transmembrane region" description="Helical" evidence="6">
    <location>
        <begin position="77"/>
        <end position="95"/>
    </location>
</feature>
<feature type="transmembrane region" description="Helical" evidence="6">
    <location>
        <begin position="156"/>
        <end position="176"/>
    </location>
</feature>
<dbReference type="PANTHER" id="PTHR32322:SF2">
    <property type="entry name" value="EAMA DOMAIN-CONTAINING PROTEIN"/>
    <property type="match status" value="1"/>
</dbReference>
<dbReference type="Proteomes" id="UP001056455">
    <property type="component" value="Chromosome"/>
</dbReference>
<evidence type="ECO:0000256" key="6">
    <source>
        <dbReference type="SAM" id="Phobius"/>
    </source>
</evidence>
<dbReference type="PANTHER" id="PTHR32322">
    <property type="entry name" value="INNER MEMBRANE TRANSPORTER"/>
    <property type="match status" value="1"/>
</dbReference>
<proteinExistence type="inferred from homology"/>
<dbReference type="InterPro" id="IPR037185">
    <property type="entry name" value="EmrE-like"/>
</dbReference>
<sequence>MPSAQSPLPLRLAWGDWALLVSVAVTWGSSFWLIKIGLEDFPPETVAWLRILLGALALTVIPGSWRPLRHPSDWRGITLLGVIWMALPFVLFTVAEQHISSALAGMINGATPLVTTVFAVLLFGHALGPRLVGGLAVGFVGVLIIGLPNVEGAASLAGVAMVLLAVTCYGLSFNISGPLQARNGALPVIWRIQLVALVVSTAYGAPGLADSTPTLTGVLAMVALGSLGTGLGFVLFAILVGRVGAPRAAINNYLVPVVALVLGAGLAGESVAPLSVAGIALVLVGAYVATSSGRRRVPPTPG</sequence>
<dbReference type="SUPFAM" id="SSF103481">
    <property type="entry name" value="Multidrug resistance efflux transporter EmrE"/>
    <property type="match status" value="2"/>
</dbReference>
<feature type="transmembrane region" description="Helical" evidence="6">
    <location>
        <begin position="12"/>
        <end position="34"/>
    </location>
</feature>
<protein>
    <submittedName>
        <fullName evidence="8">DMT family transporter</fullName>
    </submittedName>
</protein>
<comment type="subcellular location">
    <subcellularLocation>
        <location evidence="1">Membrane</location>
        <topology evidence="1">Multi-pass membrane protein</topology>
    </subcellularLocation>
</comment>
<feature type="transmembrane region" description="Helical" evidence="6">
    <location>
        <begin position="46"/>
        <end position="65"/>
    </location>
</feature>
<dbReference type="RefSeq" id="WP_252594681.1">
    <property type="nucleotide sequence ID" value="NZ_CP099489.1"/>
</dbReference>
<gene>
    <name evidence="8" type="ORF">NF556_06510</name>
</gene>
<keyword evidence="4 6" id="KW-1133">Transmembrane helix</keyword>
<feature type="transmembrane region" description="Helical" evidence="6">
    <location>
        <begin position="272"/>
        <end position="290"/>
    </location>
</feature>
<feature type="transmembrane region" description="Helical" evidence="6">
    <location>
        <begin position="218"/>
        <end position="241"/>
    </location>
</feature>
<evidence type="ECO:0000313" key="9">
    <source>
        <dbReference type="Proteomes" id="UP001056455"/>
    </source>
</evidence>
<evidence type="ECO:0000256" key="3">
    <source>
        <dbReference type="ARBA" id="ARBA00022692"/>
    </source>
</evidence>
<feature type="transmembrane region" description="Helical" evidence="6">
    <location>
        <begin position="101"/>
        <end position="124"/>
    </location>
</feature>
<keyword evidence="9" id="KW-1185">Reference proteome</keyword>
<organism evidence="8 9">
    <name type="scientific">Ornithinimicrobium faecis</name>
    <dbReference type="NCBI Taxonomy" id="2934158"/>
    <lineage>
        <taxon>Bacteria</taxon>
        <taxon>Bacillati</taxon>
        <taxon>Actinomycetota</taxon>
        <taxon>Actinomycetes</taxon>
        <taxon>Micrococcales</taxon>
        <taxon>Ornithinimicrobiaceae</taxon>
        <taxon>Ornithinimicrobium</taxon>
    </lineage>
</organism>
<evidence type="ECO:0000256" key="5">
    <source>
        <dbReference type="ARBA" id="ARBA00023136"/>
    </source>
</evidence>
<dbReference type="Pfam" id="PF00892">
    <property type="entry name" value="EamA"/>
    <property type="match status" value="2"/>
</dbReference>
<name>A0ABY4YWZ8_9MICO</name>
<accession>A0ABY4YWZ8</accession>
<evidence type="ECO:0000256" key="4">
    <source>
        <dbReference type="ARBA" id="ARBA00022989"/>
    </source>
</evidence>
<feature type="transmembrane region" description="Helical" evidence="6">
    <location>
        <begin position="248"/>
        <end position="266"/>
    </location>
</feature>
<feature type="transmembrane region" description="Helical" evidence="6">
    <location>
        <begin position="131"/>
        <end position="150"/>
    </location>
</feature>
<evidence type="ECO:0000256" key="2">
    <source>
        <dbReference type="ARBA" id="ARBA00007362"/>
    </source>
</evidence>